<feature type="chain" id="PRO_5039368810" evidence="1">
    <location>
        <begin position="26"/>
        <end position="127"/>
    </location>
</feature>
<dbReference type="Pfam" id="PF14276">
    <property type="entry name" value="DUF4363"/>
    <property type="match status" value="1"/>
</dbReference>
<organism evidence="2 3">
    <name type="scientific">Candidatus Fimadaptatus faecigallinarum</name>
    <dbReference type="NCBI Taxonomy" id="2840814"/>
    <lineage>
        <taxon>Bacteria</taxon>
        <taxon>Bacillati</taxon>
        <taxon>Bacillota</taxon>
        <taxon>Clostridia</taxon>
        <taxon>Eubacteriales</taxon>
        <taxon>Candidatus Fimadaptatus</taxon>
    </lineage>
</organism>
<feature type="signal peptide" evidence="1">
    <location>
        <begin position="1"/>
        <end position="25"/>
    </location>
</feature>
<dbReference type="EMBL" id="DVNK01000050">
    <property type="protein sequence ID" value="HIU47192.1"/>
    <property type="molecule type" value="Genomic_DNA"/>
</dbReference>
<sequence length="127" mass="13988">MKLTLTTICAIVVLMAALCIYSTDALNTSVTQMQSHNARLEQAASAADAQGVAEAAQSLWQDWRELMPSLAALIPHEDLDNVSLTVTGIWHLARQHNYAGLLLASGELSEHLDHLLHKEELSWENLM</sequence>
<reference evidence="2" key="1">
    <citation type="submission" date="2020-10" db="EMBL/GenBank/DDBJ databases">
        <authorList>
            <person name="Gilroy R."/>
        </authorList>
    </citation>
    <scope>NUCLEOTIDE SEQUENCE</scope>
    <source>
        <strain evidence="2">ChiSxjej2B14-8506</strain>
    </source>
</reference>
<protein>
    <submittedName>
        <fullName evidence="2">DUF4363 family protein</fullName>
    </submittedName>
</protein>
<gene>
    <name evidence="2" type="ORF">IAC59_08025</name>
</gene>
<evidence type="ECO:0000256" key="1">
    <source>
        <dbReference type="SAM" id="SignalP"/>
    </source>
</evidence>
<dbReference type="InterPro" id="IPR025373">
    <property type="entry name" value="DUF4363"/>
</dbReference>
<keyword evidence="1" id="KW-0732">Signal</keyword>
<evidence type="ECO:0000313" key="2">
    <source>
        <dbReference type="EMBL" id="HIU47192.1"/>
    </source>
</evidence>
<reference evidence="2" key="2">
    <citation type="journal article" date="2021" name="PeerJ">
        <title>Extensive microbial diversity within the chicken gut microbiome revealed by metagenomics and culture.</title>
        <authorList>
            <person name="Gilroy R."/>
            <person name="Ravi A."/>
            <person name="Getino M."/>
            <person name="Pursley I."/>
            <person name="Horton D.L."/>
            <person name="Alikhan N.F."/>
            <person name="Baker D."/>
            <person name="Gharbi K."/>
            <person name="Hall N."/>
            <person name="Watson M."/>
            <person name="Adriaenssens E.M."/>
            <person name="Foster-Nyarko E."/>
            <person name="Jarju S."/>
            <person name="Secka A."/>
            <person name="Antonio M."/>
            <person name="Oren A."/>
            <person name="Chaudhuri R.R."/>
            <person name="La Ragione R."/>
            <person name="Hildebrand F."/>
            <person name="Pallen M.J."/>
        </authorList>
    </citation>
    <scope>NUCLEOTIDE SEQUENCE</scope>
    <source>
        <strain evidence="2">ChiSxjej2B14-8506</strain>
    </source>
</reference>
<comment type="caution">
    <text evidence="2">The sequence shown here is derived from an EMBL/GenBank/DDBJ whole genome shotgun (WGS) entry which is preliminary data.</text>
</comment>
<dbReference type="Proteomes" id="UP000824123">
    <property type="component" value="Unassembled WGS sequence"/>
</dbReference>
<proteinExistence type="predicted"/>
<dbReference type="AlphaFoldDB" id="A0A9D1LSQ3"/>
<name>A0A9D1LSQ3_9FIRM</name>
<evidence type="ECO:0000313" key="3">
    <source>
        <dbReference type="Proteomes" id="UP000824123"/>
    </source>
</evidence>
<accession>A0A9D1LSQ3</accession>